<dbReference type="Pfam" id="PF16119">
    <property type="entry name" value="DUF4835"/>
    <property type="match status" value="1"/>
</dbReference>
<feature type="signal peptide" evidence="1">
    <location>
        <begin position="1"/>
        <end position="28"/>
    </location>
</feature>
<dbReference type="EMBL" id="RXOC01000007">
    <property type="protein sequence ID" value="RXF69286.1"/>
    <property type="molecule type" value="Genomic_DNA"/>
</dbReference>
<comment type="caution">
    <text evidence="3">The sequence shown here is derived from an EMBL/GenBank/DDBJ whole genome shotgun (WGS) entry which is preliminary data.</text>
</comment>
<organism evidence="3 4">
    <name type="scientific">Arcticibacter tournemirensis</name>
    <dbReference type="NCBI Taxonomy" id="699437"/>
    <lineage>
        <taxon>Bacteria</taxon>
        <taxon>Pseudomonadati</taxon>
        <taxon>Bacteroidota</taxon>
        <taxon>Sphingobacteriia</taxon>
        <taxon>Sphingobacteriales</taxon>
        <taxon>Sphingobacteriaceae</taxon>
        <taxon>Arcticibacter</taxon>
    </lineage>
</organism>
<reference evidence="2 5" key="2">
    <citation type="submission" date="2019-09" db="EMBL/GenBank/DDBJ databases">
        <title>Pararcticibacter amylolyticus gen. nov., sp. nov., isolated from a rottenly hemp rope, and reclassification of Pedobacter tournemirensis as Pararcticibacter tournemirensis comb. nov.</title>
        <authorList>
            <person name="Cai Y."/>
        </authorList>
    </citation>
    <scope>NUCLEOTIDE SEQUENCE [LARGE SCALE GENOMIC DNA]</scope>
    <source>
        <strain evidence="2 5">TF5-37.2-LB10</strain>
    </source>
</reference>
<evidence type="ECO:0000256" key="1">
    <source>
        <dbReference type="SAM" id="SignalP"/>
    </source>
</evidence>
<protein>
    <submittedName>
        <fullName evidence="3">DUF4835 family protein</fullName>
    </submittedName>
</protein>
<dbReference type="InterPro" id="IPR032274">
    <property type="entry name" value="DUF4835"/>
</dbReference>
<keyword evidence="1" id="KW-0732">Signal</keyword>
<evidence type="ECO:0000313" key="4">
    <source>
        <dbReference type="Proteomes" id="UP000290848"/>
    </source>
</evidence>
<dbReference type="RefSeq" id="WP_128769561.1">
    <property type="nucleotide sequence ID" value="NZ_RXOC01000007.1"/>
</dbReference>
<sequence length="307" mass="34958">MQKNNGTNITQRFATLILLLLSVTVVSAQDLNARVQILSPQVQNTNKRVLGVLEGAIRDFLNGRKWSADILQNQERIDCSFVINIIEWDGSSNFKAEAQIVSSRPVYGTSYNSTILNLSDKEFNFSYTEGQPLDYSDQVYNSNLTSLLAYYAYIITGLDYDTFSKFSGSPYYTKAQTVVNNAQNTSFPGWKAFETLRNRYWLVENFTNKAYTPLRQALYDYHRNGLDVMAENQAKGRKQIIDVLPQLQKIDRQRQGSMLNQVFFTAKADELVNIISQAAPKDRMAAYNILSAVDPSNITKYELLRKN</sequence>
<dbReference type="AlphaFoldDB" id="A0A4Q0M972"/>
<reference evidence="3 4" key="1">
    <citation type="submission" date="2018-12" db="EMBL/GenBank/DDBJ databases">
        <title>The Draft Genome Sequence of the Soil Bacterium Pedobacter tournemirensis R1.</title>
        <authorList>
            <person name="He J."/>
        </authorList>
    </citation>
    <scope>NUCLEOTIDE SEQUENCE [LARGE SCALE GENOMIC DNA]</scope>
    <source>
        <strain evidence="3 4">R1</strain>
    </source>
</reference>
<dbReference type="OrthoDB" id="9773381at2"/>
<dbReference type="EMBL" id="VWNE01000019">
    <property type="protein sequence ID" value="KAA8482093.1"/>
    <property type="molecule type" value="Genomic_DNA"/>
</dbReference>
<feature type="chain" id="PRO_5044607738" evidence="1">
    <location>
        <begin position="29"/>
        <end position="307"/>
    </location>
</feature>
<accession>A0A4Q0M972</accession>
<name>A0A4Q0M972_9SPHI</name>
<dbReference type="Proteomes" id="UP000322918">
    <property type="component" value="Unassembled WGS sequence"/>
</dbReference>
<evidence type="ECO:0000313" key="2">
    <source>
        <dbReference type="EMBL" id="KAA8482093.1"/>
    </source>
</evidence>
<evidence type="ECO:0000313" key="5">
    <source>
        <dbReference type="Proteomes" id="UP000322918"/>
    </source>
</evidence>
<keyword evidence="5" id="KW-1185">Reference proteome</keyword>
<dbReference type="Proteomes" id="UP000290848">
    <property type="component" value="Unassembled WGS sequence"/>
</dbReference>
<gene>
    <name evidence="3" type="ORF">EKH83_11390</name>
    <name evidence="2" type="ORF">F1649_13210</name>
</gene>
<evidence type="ECO:0000313" key="3">
    <source>
        <dbReference type="EMBL" id="RXF69286.1"/>
    </source>
</evidence>
<proteinExistence type="predicted"/>